<sequence>MNKNFNKTCQRRENTNIIILIGVANAGDELVARKVEVDVDGPSVAPTVVFNEETKVVPRVVSD</sequence>
<feature type="non-terminal residue" evidence="1">
    <location>
        <position position="63"/>
    </location>
</feature>
<proteinExistence type="predicted"/>
<dbReference type="Proteomes" id="UP000276133">
    <property type="component" value="Unassembled WGS sequence"/>
</dbReference>
<gene>
    <name evidence="1" type="ORF">BpHYR1_007592</name>
</gene>
<accession>A0A3M7R250</accession>
<evidence type="ECO:0000313" key="2">
    <source>
        <dbReference type="Proteomes" id="UP000276133"/>
    </source>
</evidence>
<comment type="caution">
    <text evidence="1">The sequence shown here is derived from an EMBL/GenBank/DDBJ whole genome shotgun (WGS) entry which is preliminary data.</text>
</comment>
<keyword evidence="2" id="KW-1185">Reference proteome</keyword>
<name>A0A3M7R250_BRAPC</name>
<evidence type="ECO:0000313" key="1">
    <source>
        <dbReference type="EMBL" id="RNA17338.1"/>
    </source>
</evidence>
<protein>
    <submittedName>
        <fullName evidence="1">Uncharacterized protein</fullName>
    </submittedName>
</protein>
<dbReference type="AlphaFoldDB" id="A0A3M7R250"/>
<reference evidence="1 2" key="1">
    <citation type="journal article" date="2018" name="Sci. Rep.">
        <title>Genomic signatures of local adaptation to the degree of environmental predictability in rotifers.</title>
        <authorList>
            <person name="Franch-Gras L."/>
            <person name="Hahn C."/>
            <person name="Garcia-Roger E.M."/>
            <person name="Carmona M.J."/>
            <person name="Serra M."/>
            <person name="Gomez A."/>
        </authorList>
    </citation>
    <scope>NUCLEOTIDE SEQUENCE [LARGE SCALE GENOMIC DNA]</scope>
    <source>
        <strain evidence="1">HYR1</strain>
    </source>
</reference>
<dbReference type="EMBL" id="REGN01004474">
    <property type="protein sequence ID" value="RNA17338.1"/>
    <property type="molecule type" value="Genomic_DNA"/>
</dbReference>
<organism evidence="1 2">
    <name type="scientific">Brachionus plicatilis</name>
    <name type="common">Marine rotifer</name>
    <name type="synonym">Brachionus muelleri</name>
    <dbReference type="NCBI Taxonomy" id="10195"/>
    <lineage>
        <taxon>Eukaryota</taxon>
        <taxon>Metazoa</taxon>
        <taxon>Spiralia</taxon>
        <taxon>Gnathifera</taxon>
        <taxon>Rotifera</taxon>
        <taxon>Eurotatoria</taxon>
        <taxon>Monogononta</taxon>
        <taxon>Pseudotrocha</taxon>
        <taxon>Ploima</taxon>
        <taxon>Brachionidae</taxon>
        <taxon>Brachionus</taxon>
    </lineage>
</organism>